<reference evidence="2" key="1">
    <citation type="submission" date="2016-10" db="EMBL/GenBank/DDBJ databases">
        <authorList>
            <person name="Varghese N."/>
            <person name="Submissions S."/>
        </authorList>
    </citation>
    <scope>NUCLEOTIDE SEQUENCE [LARGE SCALE GENOMIC DNA]</scope>
    <source>
        <strain evidence="2">CGMCC 1.3566</strain>
    </source>
</reference>
<dbReference type="STRING" id="237682.SAMN05421676_10154"/>
<sequence length="124" mass="14509">MHYLLPPYFYVPSFFKTKQEEKVIRQDPFPEVDTDLFTESAQTFQVLMQDAEKIIEKIANSKDFAFHVMDAAQKSEHDKVKNLINSLDISHQAEVDYNPDNIRITLLAQTQNMDCCKLIMALHW</sequence>
<proteinExistence type="predicted"/>
<evidence type="ECO:0000313" key="2">
    <source>
        <dbReference type="Proteomes" id="UP000199095"/>
    </source>
</evidence>
<organism evidence="1 2">
    <name type="scientific">Salinibacillus kushneri</name>
    <dbReference type="NCBI Taxonomy" id="237682"/>
    <lineage>
        <taxon>Bacteria</taxon>
        <taxon>Bacillati</taxon>
        <taxon>Bacillota</taxon>
        <taxon>Bacilli</taxon>
        <taxon>Bacillales</taxon>
        <taxon>Bacillaceae</taxon>
        <taxon>Salinibacillus</taxon>
    </lineage>
</organism>
<protein>
    <submittedName>
        <fullName evidence="1">Uncharacterized protein</fullName>
    </submittedName>
</protein>
<dbReference type="Pfam" id="PF26344">
    <property type="entry name" value="YuzC"/>
    <property type="match status" value="1"/>
</dbReference>
<dbReference type="EMBL" id="FOHJ01000001">
    <property type="protein sequence ID" value="SES64699.1"/>
    <property type="molecule type" value="Genomic_DNA"/>
</dbReference>
<dbReference type="AlphaFoldDB" id="A0A1H9Y7E9"/>
<dbReference type="RefSeq" id="WP_093130801.1">
    <property type="nucleotide sequence ID" value="NZ_FOHJ01000001.1"/>
</dbReference>
<dbReference type="Proteomes" id="UP000199095">
    <property type="component" value="Unassembled WGS sequence"/>
</dbReference>
<dbReference type="OrthoDB" id="2615349at2"/>
<accession>A0A1H9Y7E9</accession>
<name>A0A1H9Y7E9_9BACI</name>
<gene>
    <name evidence="1" type="ORF">SAMN05421676_10154</name>
</gene>
<evidence type="ECO:0000313" key="1">
    <source>
        <dbReference type="EMBL" id="SES64699.1"/>
    </source>
</evidence>
<keyword evidence="2" id="KW-1185">Reference proteome</keyword>
<dbReference type="InterPro" id="IPR058870">
    <property type="entry name" value="YuzC"/>
</dbReference>